<comment type="caution">
    <text evidence="1">The sequence shown here is derived from an EMBL/GenBank/DDBJ whole genome shotgun (WGS) entry which is preliminary data.</text>
</comment>
<sequence length="309" mass="34988">MTYVRGMSDRQRLFSSRAWDLHLERPSDAMPLEEQGATAQDLLHPLDLAGTLAHRDGFVVMYGSEVWGRVSECCEEPWLSDLTGGAVFPLALRVDNTGERRAVIHAPRLWPIEHYFSKPQVSVSKEADLDMFAHALLDLLPPGLNNATPGTPANFIQIFLSSYEQWEWEHVTANKDFPLWEDKPIDGINFTTVPGWREVAKELLFTPLLVLGPILLDAFYKAVFHEQEDQSPSLEPTYRDLLDRPGGYSLTRATRYNTDAPDSVLLYEVLGTLEDVLHLSRGPHSRYAIADFLETLEENVDGLLLKYVH</sequence>
<name>A0A0D8FWP8_9ACTN</name>
<protein>
    <submittedName>
        <fullName evidence="1">Uncharacterized protein</fullName>
    </submittedName>
</protein>
<organism evidence="1 2">
    <name type="scientific">Ferrimicrobium acidiphilum DSM 19497</name>
    <dbReference type="NCBI Taxonomy" id="1121877"/>
    <lineage>
        <taxon>Bacteria</taxon>
        <taxon>Bacillati</taxon>
        <taxon>Actinomycetota</taxon>
        <taxon>Acidimicrobiia</taxon>
        <taxon>Acidimicrobiales</taxon>
        <taxon>Acidimicrobiaceae</taxon>
        <taxon>Ferrimicrobium</taxon>
    </lineage>
</organism>
<proteinExistence type="predicted"/>
<evidence type="ECO:0000313" key="2">
    <source>
        <dbReference type="Proteomes" id="UP000032336"/>
    </source>
</evidence>
<evidence type="ECO:0000313" key="1">
    <source>
        <dbReference type="EMBL" id="KJE76697.1"/>
    </source>
</evidence>
<gene>
    <name evidence="1" type="ORF">FEAC_14840</name>
</gene>
<accession>A0A0D8FWP8</accession>
<dbReference type="AlphaFoldDB" id="A0A0D8FWP8"/>
<dbReference type="EMBL" id="JXUW01000012">
    <property type="protein sequence ID" value="KJE76697.1"/>
    <property type="molecule type" value="Genomic_DNA"/>
</dbReference>
<reference evidence="1 2" key="1">
    <citation type="submission" date="2015-01" db="EMBL/GenBank/DDBJ databases">
        <title>Draft genome of the acidophilic iron oxidizer Ferrimicrobium acidiphilum strain T23.</title>
        <authorList>
            <person name="Poehlein A."/>
            <person name="Eisen S."/>
            <person name="Schloemann M."/>
            <person name="Johnson B.D."/>
            <person name="Daniel R."/>
            <person name="Muehling M."/>
        </authorList>
    </citation>
    <scope>NUCLEOTIDE SEQUENCE [LARGE SCALE GENOMIC DNA]</scope>
    <source>
        <strain evidence="1 2">T23</strain>
    </source>
</reference>
<dbReference type="Proteomes" id="UP000032336">
    <property type="component" value="Unassembled WGS sequence"/>
</dbReference>
<keyword evidence="2" id="KW-1185">Reference proteome</keyword>